<comment type="similarity">
    <text evidence="3 11">Belongs to the CarA family.</text>
</comment>
<dbReference type="HAMAP" id="MF_01209">
    <property type="entry name" value="CPSase_S_chain"/>
    <property type="match status" value="1"/>
</dbReference>
<feature type="active site" evidence="11">
    <location>
        <position position="353"/>
    </location>
</feature>
<name>A0A921AVX2_9BACT</name>
<evidence type="ECO:0000256" key="5">
    <source>
        <dbReference type="ARBA" id="ARBA00022741"/>
    </source>
</evidence>
<keyword evidence="7 11" id="KW-0315">Glutamine amidotransferase</keyword>
<dbReference type="Gene3D" id="3.50.30.20">
    <property type="entry name" value="Carbamoyl-phosphate synthase small subunit, N-terminal domain"/>
    <property type="match status" value="1"/>
</dbReference>
<feature type="binding site" evidence="11">
    <location>
        <position position="245"/>
    </location>
    <ligand>
        <name>L-glutamine</name>
        <dbReference type="ChEBI" id="CHEBI:58359"/>
    </ligand>
</feature>
<dbReference type="EMBL" id="DYZA01000068">
    <property type="protein sequence ID" value="HJD96733.1"/>
    <property type="molecule type" value="Genomic_DNA"/>
</dbReference>
<evidence type="ECO:0000256" key="3">
    <source>
        <dbReference type="ARBA" id="ARBA00007800"/>
    </source>
</evidence>
<evidence type="ECO:0000256" key="2">
    <source>
        <dbReference type="ARBA" id="ARBA00005077"/>
    </source>
</evidence>
<dbReference type="InterPro" id="IPR006274">
    <property type="entry name" value="CarbamoylP_synth_ssu"/>
</dbReference>
<dbReference type="PRINTS" id="PR00099">
    <property type="entry name" value="CPSGATASE"/>
</dbReference>
<dbReference type="GO" id="GO:0006207">
    <property type="term" value="P:'de novo' pyrimidine nucleobase biosynthetic process"/>
    <property type="evidence" value="ECO:0007669"/>
    <property type="project" value="InterPro"/>
</dbReference>
<keyword evidence="11" id="KW-0055">Arginine biosynthesis</keyword>
<keyword evidence="8 11" id="KW-0665">Pyrimidine biosynthesis</keyword>
<dbReference type="InterPro" id="IPR017926">
    <property type="entry name" value="GATASE"/>
</dbReference>
<comment type="catalytic activity">
    <reaction evidence="9 11">
        <text>hydrogencarbonate + L-glutamine + 2 ATP + H2O = carbamoyl phosphate + L-glutamate + 2 ADP + phosphate + 2 H(+)</text>
        <dbReference type="Rhea" id="RHEA:18633"/>
        <dbReference type="ChEBI" id="CHEBI:15377"/>
        <dbReference type="ChEBI" id="CHEBI:15378"/>
        <dbReference type="ChEBI" id="CHEBI:17544"/>
        <dbReference type="ChEBI" id="CHEBI:29985"/>
        <dbReference type="ChEBI" id="CHEBI:30616"/>
        <dbReference type="ChEBI" id="CHEBI:43474"/>
        <dbReference type="ChEBI" id="CHEBI:58228"/>
        <dbReference type="ChEBI" id="CHEBI:58359"/>
        <dbReference type="ChEBI" id="CHEBI:456216"/>
        <dbReference type="EC" id="6.3.5.5"/>
    </reaction>
</comment>
<keyword evidence="5 11" id="KW-0547">Nucleotide-binding</keyword>
<dbReference type="SUPFAM" id="SSF52021">
    <property type="entry name" value="Carbamoyl phosphate synthetase, small subunit N-terminal domain"/>
    <property type="match status" value="1"/>
</dbReference>
<dbReference type="NCBIfam" id="NF009475">
    <property type="entry name" value="PRK12838.1"/>
    <property type="match status" value="1"/>
</dbReference>
<feature type="active site" description="Nucleophile" evidence="11">
    <location>
        <position position="270"/>
    </location>
</feature>
<dbReference type="SUPFAM" id="SSF52317">
    <property type="entry name" value="Class I glutamine amidotransferase-like"/>
    <property type="match status" value="1"/>
</dbReference>
<dbReference type="NCBIfam" id="TIGR01368">
    <property type="entry name" value="CPSaseIIsmall"/>
    <property type="match status" value="1"/>
</dbReference>
<evidence type="ECO:0000259" key="12">
    <source>
        <dbReference type="SMART" id="SM01097"/>
    </source>
</evidence>
<keyword evidence="4 11" id="KW-0436">Ligase</keyword>
<dbReference type="Gene3D" id="3.40.50.880">
    <property type="match status" value="1"/>
</dbReference>
<dbReference type="RefSeq" id="WP_304121250.1">
    <property type="nucleotide sequence ID" value="NZ_DYZA01000068.1"/>
</dbReference>
<evidence type="ECO:0000256" key="10">
    <source>
        <dbReference type="ARBA" id="ARBA00049285"/>
    </source>
</evidence>
<dbReference type="PANTHER" id="PTHR43418:SF7">
    <property type="entry name" value="CARBAMOYL-PHOSPHATE SYNTHASE SMALL CHAIN"/>
    <property type="match status" value="1"/>
</dbReference>
<reference evidence="13" key="2">
    <citation type="submission" date="2021-09" db="EMBL/GenBank/DDBJ databases">
        <authorList>
            <person name="Gilroy R."/>
        </authorList>
    </citation>
    <scope>NUCLEOTIDE SEQUENCE</scope>
    <source>
        <strain evidence="13">ChiGjej2B2-19336</strain>
    </source>
</reference>
<feature type="binding site" evidence="11">
    <location>
        <position position="271"/>
    </location>
    <ligand>
        <name>L-glutamine</name>
        <dbReference type="ChEBI" id="CHEBI:58359"/>
    </ligand>
</feature>
<evidence type="ECO:0000313" key="13">
    <source>
        <dbReference type="EMBL" id="HJD96733.1"/>
    </source>
</evidence>
<keyword evidence="11" id="KW-0028">Amino-acid biosynthesis</keyword>
<dbReference type="GO" id="GO:0044205">
    <property type="term" value="P:'de novo' UMP biosynthetic process"/>
    <property type="evidence" value="ECO:0007669"/>
    <property type="project" value="UniProtKB-UniRule"/>
</dbReference>
<evidence type="ECO:0000256" key="9">
    <source>
        <dbReference type="ARBA" id="ARBA00048816"/>
    </source>
</evidence>
<dbReference type="Proteomes" id="UP000698963">
    <property type="component" value="Unassembled WGS sequence"/>
</dbReference>
<dbReference type="PANTHER" id="PTHR43418">
    <property type="entry name" value="MULTIFUNCTIONAL TRYPTOPHAN BIOSYNTHESIS PROTEIN-RELATED"/>
    <property type="match status" value="1"/>
</dbReference>
<evidence type="ECO:0000256" key="4">
    <source>
        <dbReference type="ARBA" id="ARBA00022598"/>
    </source>
</evidence>
<organism evidence="13 14">
    <name type="scientific">Mailhella massiliensis</name>
    <dbReference type="NCBI Taxonomy" id="1903261"/>
    <lineage>
        <taxon>Bacteria</taxon>
        <taxon>Pseudomonadati</taxon>
        <taxon>Thermodesulfobacteriota</taxon>
        <taxon>Desulfovibrionia</taxon>
        <taxon>Desulfovibrionales</taxon>
        <taxon>Desulfovibrionaceae</taxon>
        <taxon>Mailhella</taxon>
    </lineage>
</organism>
<dbReference type="InterPro" id="IPR002474">
    <property type="entry name" value="CarbamoylP_synth_ssu_N"/>
</dbReference>
<proteinExistence type="inferred from homology"/>
<evidence type="ECO:0000256" key="1">
    <source>
        <dbReference type="ARBA" id="ARBA00004812"/>
    </source>
</evidence>
<evidence type="ECO:0000313" key="14">
    <source>
        <dbReference type="Proteomes" id="UP000698963"/>
    </source>
</evidence>
<dbReference type="CDD" id="cd01744">
    <property type="entry name" value="GATase1_CPSase"/>
    <property type="match status" value="1"/>
</dbReference>
<comment type="pathway">
    <text evidence="2 11">Amino-acid biosynthesis; L-arginine biosynthesis; carbamoyl phosphate from bicarbonate: step 1/1.</text>
</comment>
<evidence type="ECO:0000256" key="11">
    <source>
        <dbReference type="HAMAP-Rule" id="MF_01209"/>
    </source>
</evidence>
<comment type="function">
    <text evidence="11">Small subunit of the glutamine-dependent carbamoyl phosphate synthetase (CPSase). CPSase catalyzes the formation of carbamoyl phosphate from the ammonia moiety of glutamine, carbonate, and phosphate donated by ATP, constituting the first step of 2 biosynthetic pathways, one leading to arginine and/or urea and the other to pyrimidine nucleotides. The small subunit (glutamine amidotransferase) binds and cleaves glutamine to supply the large subunit with the substrate ammonia.</text>
</comment>
<feature type="binding site" evidence="11">
    <location>
        <position position="314"/>
    </location>
    <ligand>
        <name>L-glutamine</name>
        <dbReference type="ChEBI" id="CHEBI:58359"/>
    </ligand>
</feature>
<dbReference type="GO" id="GO:0004088">
    <property type="term" value="F:carbamoyl-phosphate synthase (glutamine-hydrolyzing) activity"/>
    <property type="evidence" value="ECO:0007669"/>
    <property type="project" value="UniProtKB-UniRule"/>
</dbReference>
<comment type="caution">
    <text evidence="13">The sequence shown here is derived from an EMBL/GenBank/DDBJ whole genome shotgun (WGS) entry which is preliminary data.</text>
</comment>
<dbReference type="GO" id="GO:0005524">
    <property type="term" value="F:ATP binding"/>
    <property type="evidence" value="ECO:0007669"/>
    <property type="project" value="UniProtKB-UniRule"/>
</dbReference>
<dbReference type="FunFam" id="3.50.30.20:FF:000001">
    <property type="entry name" value="Carbamoyl-phosphate synthase small chain"/>
    <property type="match status" value="1"/>
</dbReference>
<feature type="binding site" evidence="11">
    <location>
        <position position="315"/>
    </location>
    <ligand>
        <name>L-glutamine</name>
        <dbReference type="ChEBI" id="CHEBI:58359"/>
    </ligand>
</feature>
<accession>A0A921AVX2</accession>
<sequence>MKALLALEDGFTLEGESFTGPIELTGGEVIFNTAMAGYQELLTDPSYAGQMVCLTYPLIGNYGINPDDMESEKVHMSALIVKECCKEPSNWRATESLPDFLMRQGVPGIEGIDTRALTLHLRKNGAMRGCISTSILDPEELVKKAQELPSMEGQNLVTRVAPAAPYRWDDAAGRPAPVTLNADGSYDWPQGKALNIVVYDFGIKWNILRLLAAQDMELLVVPPSFTCEQVKAAAPDGVFLSNGPGDPATLKPEIAEIAKMAEIFPIGAICLGHQLLGHALGGTTTKLKFGHHGVNHPVKNLLTGRIEISSQNHGFCVIPPEGVEKVYVNLNDGTLEGFRHPEKPIMTVQHHPEAAAGPTDSRTFFTDFKEMVLKSKAGK</sequence>
<dbReference type="SMART" id="SM01097">
    <property type="entry name" value="CPSase_sm_chain"/>
    <property type="match status" value="1"/>
</dbReference>
<comment type="subunit">
    <text evidence="11">Composed of two chains; the small (or glutamine) chain promotes the hydrolysis of glutamine to ammonia, which is used by the large (or ammonia) chain to synthesize carbamoyl phosphate. Tetramer of heterodimers (alpha,beta)4.</text>
</comment>
<comment type="catalytic activity">
    <reaction evidence="10 11">
        <text>L-glutamine + H2O = L-glutamate + NH4(+)</text>
        <dbReference type="Rhea" id="RHEA:15889"/>
        <dbReference type="ChEBI" id="CHEBI:15377"/>
        <dbReference type="ChEBI" id="CHEBI:28938"/>
        <dbReference type="ChEBI" id="CHEBI:29985"/>
        <dbReference type="ChEBI" id="CHEBI:58359"/>
    </reaction>
</comment>
<feature type="binding site" evidence="11">
    <location>
        <position position="312"/>
    </location>
    <ligand>
        <name>L-glutamine</name>
        <dbReference type="ChEBI" id="CHEBI:58359"/>
    </ligand>
</feature>
<evidence type="ECO:0000256" key="7">
    <source>
        <dbReference type="ARBA" id="ARBA00022962"/>
    </source>
</evidence>
<dbReference type="InterPro" id="IPR029062">
    <property type="entry name" value="Class_I_gatase-like"/>
</dbReference>
<keyword evidence="6 11" id="KW-0067">ATP-binding</keyword>
<dbReference type="EC" id="6.3.5.5" evidence="11"/>
<comment type="pathway">
    <text evidence="1 11">Pyrimidine metabolism; UMP biosynthesis via de novo pathway; (S)-dihydroorotate from bicarbonate: step 1/3.</text>
</comment>
<dbReference type="GO" id="GO:0006526">
    <property type="term" value="P:L-arginine biosynthetic process"/>
    <property type="evidence" value="ECO:0007669"/>
    <property type="project" value="UniProtKB-UniRule"/>
</dbReference>
<dbReference type="Pfam" id="PF00117">
    <property type="entry name" value="GATase"/>
    <property type="match status" value="1"/>
</dbReference>
<dbReference type="GO" id="GO:0006541">
    <property type="term" value="P:glutamine metabolic process"/>
    <property type="evidence" value="ECO:0007669"/>
    <property type="project" value="InterPro"/>
</dbReference>
<dbReference type="InterPro" id="IPR050472">
    <property type="entry name" value="Anth_synth/Amidotransfase"/>
</dbReference>
<feature type="region of interest" description="CPSase" evidence="11">
    <location>
        <begin position="1"/>
        <end position="196"/>
    </location>
</feature>
<feature type="domain" description="Carbamoyl-phosphate synthase small subunit N-terminal" evidence="12">
    <location>
        <begin position="1"/>
        <end position="132"/>
    </location>
</feature>
<feature type="binding site" evidence="11">
    <location>
        <position position="243"/>
    </location>
    <ligand>
        <name>L-glutamine</name>
        <dbReference type="ChEBI" id="CHEBI:58359"/>
    </ligand>
</feature>
<evidence type="ECO:0000256" key="8">
    <source>
        <dbReference type="ARBA" id="ARBA00022975"/>
    </source>
</evidence>
<feature type="binding site" evidence="11">
    <location>
        <position position="274"/>
    </location>
    <ligand>
        <name>L-glutamine</name>
        <dbReference type="ChEBI" id="CHEBI:58359"/>
    </ligand>
</feature>
<dbReference type="PROSITE" id="PS51273">
    <property type="entry name" value="GATASE_TYPE_1"/>
    <property type="match status" value="1"/>
</dbReference>
<feature type="binding site" evidence="11">
    <location>
        <position position="46"/>
    </location>
    <ligand>
        <name>L-glutamine</name>
        <dbReference type="ChEBI" id="CHEBI:58359"/>
    </ligand>
</feature>
<dbReference type="InterPro" id="IPR036480">
    <property type="entry name" value="CarbP_synth_ssu_N_sf"/>
</dbReference>
<reference evidence="13" key="1">
    <citation type="journal article" date="2021" name="PeerJ">
        <title>Extensive microbial diversity within the chicken gut microbiome revealed by metagenomics and culture.</title>
        <authorList>
            <person name="Gilroy R."/>
            <person name="Ravi A."/>
            <person name="Getino M."/>
            <person name="Pursley I."/>
            <person name="Horton D.L."/>
            <person name="Alikhan N.F."/>
            <person name="Baker D."/>
            <person name="Gharbi K."/>
            <person name="Hall N."/>
            <person name="Watson M."/>
            <person name="Adriaenssens E.M."/>
            <person name="Foster-Nyarko E."/>
            <person name="Jarju S."/>
            <person name="Secka A."/>
            <person name="Antonio M."/>
            <person name="Oren A."/>
            <person name="Chaudhuri R.R."/>
            <person name="La Ragione R."/>
            <person name="Hildebrand F."/>
            <person name="Pallen M.J."/>
        </authorList>
    </citation>
    <scope>NUCLEOTIDE SEQUENCE</scope>
    <source>
        <strain evidence="13">ChiGjej2B2-19336</strain>
    </source>
</reference>
<dbReference type="InterPro" id="IPR035686">
    <property type="entry name" value="CPSase_GATase1"/>
</dbReference>
<dbReference type="Pfam" id="PF00988">
    <property type="entry name" value="CPSase_sm_chain"/>
    <property type="match status" value="1"/>
</dbReference>
<gene>
    <name evidence="11 13" type="primary">carA</name>
    <name evidence="13" type="ORF">K8W16_03690</name>
</gene>
<feature type="active site" evidence="11">
    <location>
        <position position="351"/>
    </location>
</feature>
<dbReference type="PRINTS" id="PR00096">
    <property type="entry name" value="GATASE"/>
</dbReference>
<evidence type="ECO:0000256" key="6">
    <source>
        <dbReference type="ARBA" id="ARBA00022840"/>
    </source>
</evidence>
<protein>
    <recommendedName>
        <fullName evidence="11">Carbamoyl phosphate synthase small chain</fullName>
        <ecNumber evidence="11">6.3.5.5</ecNumber>
    </recommendedName>
    <alternativeName>
        <fullName evidence="11">Carbamoyl phosphate synthetase glutamine chain</fullName>
    </alternativeName>
</protein>
<dbReference type="AlphaFoldDB" id="A0A921AVX2"/>